<evidence type="ECO:0000313" key="2">
    <source>
        <dbReference type="EMBL" id="MEC0231230.1"/>
    </source>
</evidence>
<comment type="caution">
    <text evidence="2">The sequence shown here is derived from an EMBL/GenBank/DDBJ whole genome shotgun (WGS) entry which is preliminary data.</text>
</comment>
<dbReference type="RefSeq" id="WP_326075191.1">
    <property type="nucleotide sequence ID" value="NZ_JARLKY010000088.1"/>
</dbReference>
<sequence>MNRLKRKVIIVSLSLSTCLVMGTAYAYSDASAPLQNWYKARTQQGMSEINTKALQEWAEAAQSLEASAKEKVSVSNVHLTKIADDTSQQTIDHIDKANQIYVSQMELSANELVKTGAADFDKYVSTSKRNHDREIDQLAQETIVELTSKLGK</sequence>
<dbReference type="Proteomes" id="UP001338137">
    <property type="component" value="Unassembled WGS sequence"/>
</dbReference>
<keyword evidence="3" id="KW-1185">Reference proteome</keyword>
<gene>
    <name evidence="2" type="ORF">P4I72_29450</name>
</gene>
<feature type="signal peptide" evidence="1">
    <location>
        <begin position="1"/>
        <end position="26"/>
    </location>
</feature>
<reference evidence="2 3" key="1">
    <citation type="submission" date="2023-03" db="EMBL/GenBank/DDBJ databases">
        <title>Bacillus Genome Sequencing.</title>
        <authorList>
            <person name="Dunlap C."/>
        </authorList>
    </citation>
    <scope>NUCLEOTIDE SEQUENCE [LARGE SCALE GENOMIC DNA]</scope>
    <source>
        <strain evidence="2 3">BD-533</strain>
    </source>
</reference>
<keyword evidence="1" id="KW-0732">Signal</keyword>
<proteinExistence type="predicted"/>
<evidence type="ECO:0000256" key="1">
    <source>
        <dbReference type="SAM" id="SignalP"/>
    </source>
</evidence>
<dbReference type="EMBL" id="JARLKY010000088">
    <property type="protein sequence ID" value="MEC0231230.1"/>
    <property type="molecule type" value="Genomic_DNA"/>
</dbReference>
<organism evidence="2 3">
    <name type="scientific">Paenibacillus alba</name>
    <dbReference type="NCBI Taxonomy" id="1197127"/>
    <lineage>
        <taxon>Bacteria</taxon>
        <taxon>Bacillati</taxon>
        <taxon>Bacillota</taxon>
        <taxon>Bacilli</taxon>
        <taxon>Bacillales</taxon>
        <taxon>Paenibacillaceae</taxon>
        <taxon>Paenibacillus</taxon>
    </lineage>
</organism>
<protein>
    <submittedName>
        <fullName evidence="2">Uncharacterized protein</fullName>
    </submittedName>
</protein>
<evidence type="ECO:0000313" key="3">
    <source>
        <dbReference type="Proteomes" id="UP001338137"/>
    </source>
</evidence>
<feature type="chain" id="PRO_5045805144" evidence="1">
    <location>
        <begin position="27"/>
        <end position="152"/>
    </location>
</feature>
<accession>A0ABU6GAL5</accession>
<name>A0ABU6GAL5_9BACL</name>